<dbReference type="EMBL" id="GGEC01077179">
    <property type="protein sequence ID" value="MBX57663.1"/>
    <property type="molecule type" value="Transcribed_RNA"/>
</dbReference>
<organism evidence="1">
    <name type="scientific">Rhizophora mucronata</name>
    <name type="common">Asiatic mangrove</name>
    <dbReference type="NCBI Taxonomy" id="61149"/>
    <lineage>
        <taxon>Eukaryota</taxon>
        <taxon>Viridiplantae</taxon>
        <taxon>Streptophyta</taxon>
        <taxon>Embryophyta</taxon>
        <taxon>Tracheophyta</taxon>
        <taxon>Spermatophyta</taxon>
        <taxon>Magnoliopsida</taxon>
        <taxon>eudicotyledons</taxon>
        <taxon>Gunneridae</taxon>
        <taxon>Pentapetalae</taxon>
        <taxon>rosids</taxon>
        <taxon>fabids</taxon>
        <taxon>Malpighiales</taxon>
        <taxon>Rhizophoraceae</taxon>
        <taxon>Rhizophora</taxon>
    </lineage>
</organism>
<reference evidence="1" key="1">
    <citation type="submission" date="2018-02" db="EMBL/GenBank/DDBJ databases">
        <title>Rhizophora mucronata_Transcriptome.</title>
        <authorList>
            <person name="Meera S.P."/>
            <person name="Sreeshan A."/>
            <person name="Augustine A."/>
        </authorList>
    </citation>
    <scope>NUCLEOTIDE SEQUENCE</scope>
    <source>
        <tissue evidence="1">Leaf</tissue>
    </source>
</reference>
<accession>A0A2P2PSI0</accession>
<protein>
    <submittedName>
        <fullName evidence="1">Uncharacterized protein</fullName>
    </submittedName>
</protein>
<evidence type="ECO:0000313" key="1">
    <source>
        <dbReference type="EMBL" id="MBX57663.1"/>
    </source>
</evidence>
<dbReference type="AlphaFoldDB" id="A0A2P2PSI0"/>
<proteinExistence type="predicted"/>
<sequence>MGGWWRFCYSVPTPLTILMTPASELNFNNSVTSPCGRRRNRLPHTIRPNQLILHEKSRKLLSTGIQPIQCLLTR</sequence>
<name>A0A2P2PSI0_RHIMU</name>